<feature type="non-terminal residue" evidence="7">
    <location>
        <position position="1"/>
    </location>
</feature>
<sequence>SDSSPPIGRPVRFSTGPMAGIALRAELDELQKANLGRRFAWKDKRTLDPPPVVRLRLFEVNEVDAYRRREQEIRGDLETKCHGFVCQADLFPIPEEYYVQSAQTESLGASTKSGTSTAEIQRVIPVMSPSNQRLCPHRAVTRFTSEWGSGPSHAPRKPASRPRGAATAPAATATLAHTDVVAHLGQHTITECSSCTPTLAGAKFVSPSCIDYKGSSTLIFVYSDLAVRMTGTFILRYRVFNVLSVPADMSMLPVLAECYGGCFKVYSTKDFPGLPPSTELTKYISLFGVRLNSREHERKRRKKASPSSDAKPSSRIATSSSRTVPSSPPSPACSDSCELSDVD</sequence>
<dbReference type="RefSeq" id="XP_040770263.1">
    <property type="nucleotide sequence ID" value="XM_040903480.1"/>
</dbReference>
<dbReference type="InParanoid" id="A0A165I932"/>
<evidence type="ECO:0000313" key="7">
    <source>
        <dbReference type="EMBL" id="KZT12753.1"/>
    </source>
</evidence>
<keyword evidence="8" id="KW-1185">Reference proteome</keyword>
<dbReference type="GeneID" id="63820511"/>
<dbReference type="AlphaFoldDB" id="A0A165I932"/>
<feature type="domain" description="Velvet" evidence="6">
    <location>
        <begin position="20"/>
        <end position="294"/>
    </location>
</feature>
<gene>
    <name evidence="7" type="ORF">LAESUDRAFT_638635</name>
</gene>
<dbReference type="PANTHER" id="PTHR33572:SF3">
    <property type="entry name" value="VELVET COMPLEX SUBUNIT B"/>
    <property type="match status" value="1"/>
</dbReference>
<evidence type="ECO:0000256" key="5">
    <source>
        <dbReference type="SAM" id="MobiDB-lite"/>
    </source>
</evidence>
<reference evidence="7 8" key="1">
    <citation type="journal article" date="2016" name="Mol. Biol. Evol.">
        <title>Comparative Genomics of Early-Diverging Mushroom-Forming Fungi Provides Insights into the Origins of Lignocellulose Decay Capabilities.</title>
        <authorList>
            <person name="Nagy L.G."/>
            <person name="Riley R."/>
            <person name="Tritt A."/>
            <person name="Adam C."/>
            <person name="Daum C."/>
            <person name="Floudas D."/>
            <person name="Sun H."/>
            <person name="Yadav J.S."/>
            <person name="Pangilinan J."/>
            <person name="Larsson K.H."/>
            <person name="Matsuura K."/>
            <person name="Barry K."/>
            <person name="Labutti K."/>
            <person name="Kuo R."/>
            <person name="Ohm R.A."/>
            <person name="Bhattacharya S.S."/>
            <person name="Shirouzu T."/>
            <person name="Yoshinaga Y."/>
            <person name="Martin F.M."/>
            <person name="Grigoriev I.V."/>
            <person name="Hibbett D.S."/>
        </authorList>
    </citation>
    <scope>NUCLEOTIDE SEQUENCE [LARGE SCALE GENOMIC DNA]</scope>
    <source>
        <strain evidence="7 8">93-53</strain>
    </source>
</reference>
<keyword evidence="2" id="KW-0805">Transcription regulation</keyword>
<evidence type="ECO:0000313" key="8">
    <source>
        <dbReference type="Proteomes" id="UP000076871"/>
    </source>
</evidence>
<dbReference type="EMBL" id="KV427605">
    <property type="protein sequence ID" value="KZT12753.1"/>
    <property type="molecule type" value="Genomic_DNA"/>
</dbReference>
<proteinExistence type="predicted"/>
<dbReference type="PROSITE" id="PS51821">
    <property type="entry name" value="VELVET"/>
    <property type="match status" value="1"/>
</dbReference>
<dbReference type="GO" id="GO:0005634">
    <property type="term" value="C:nucleus"/>
    <property type="evidence" value="ECO:0007669"/>
    <property type="project" value="UniProtKB-SubCell"/>
</dbReference>
<evidence type="ECO:0000256" key="4">
    <source>
        <dbReference type="ARBA" id="ARBA00023242"/>
    </source>
</evidence>
<feature type="region of interest" description="Disordered" evidence="5">
    <location>
        <begin position="144"/>
        <end position="168"/>
    </location>
</feature>
<keyword evidence="3" id="KW-0804">Transcription</keyword>
<organism evidence="7 8">
    <name type="scientific">Laetiporus sulphureus 93-53</name>
    <dbReference type="NCBI Taxonomy" id="1314785"/>
    <lineage>
        <taxon>Eukaryota</taxon>
        <taxon>Fungi</taxon>
        <taxon>Dikarya</taxon>
        <taxon>Basidiomycota</taxon>
        <taxon>Agaricomycotina</taxon>
        <taxon>Agaricomycetes</taxon>
        <taxon>Polyporales</taxon>
        <taxon>Laetiporus</taxon>
    </lineage>
</organism>
<evidence type="ECO:0000256" key="3">
    <source>
        <dbReference type="ARBA" id="ARBA00023163"/>
    </source>
</evidence>
<evidence type="ECO:0000256" key="1">
    <source>
        <dbReference type="ARBA" id="ARBA00004123"/>
    </source>
</evidence>
<accession>A0A165I932</accession>
<dbReference type="Gene3D" id="2.60.40.3960">
    <property type="entry name" value="Velvet domain"/>
    <property type="match status" value="1"/>
</dbReference>
<dbReference type="InterPro" id="IPR037525">
    <property type="entry name" value="Velvet_dom"/>
</dbReference>
<dbReference type="OrthoDB" id="5599552at2759"/>
<dbReference type="InterPro" id="IPR021740">
    <property type="entry name" value="Velvet"/>
</dbReference>
<feature type="compositionally biased region" description="Low complexity" evidence="5">
    <location>
        <begin position="305"/>
        <end position="325"/>
    </location>
</feature>
<dbReference type="PANTHER" id="PTHR33572">
    <property type="entry name" value="SPORE DEVELOPMENT REGULATOR VOSA"/>
    <property type="match status" value="1"/>
</dbReference>
<feature type="region of interest" description="Disordered" evidence="5">
    <location>
        <begin position="294"/>
        <end position="343"/>
    </location>
</feature>
<dbReference type="Pfam" id="PF11754">
    <property type="entry name" value="Velvet"/>
    <property type="match status" value="1"/>
</dbReference>
<dbReference type="Proteomes" id="UP000076871">
    <property type="component" value="Unassembled WGS sequence"/>
</dbReference>
<comment type="subcellular location">
    <subcellularLocation>
        <location evidence="1">Nucleus</location>
    </subcellularLocation>
</comment>
<evidence type="ECO:0000256" key="2">
    <source>
        <dbReference type="ARBA" id="ARBA00023015"/>
    </source>
</evidence>
<dbReference type="STRING" id="1314785.A0A165I932"/>
<keyword evidence="4" id="KW-0539">Nucleus</keyword>
<name>A0A165I932_9APHY</name>
<protein>
    <recommendedName>
        <fullName evidence="6">Velvet domain-containing protein</fullName>
    </recommendedName>
</protein>
<evidence type="ECO:0000259" key="6">
    <source>
        <dbReference type="PROSITE" id="PS51821"/>
    </source>
</evidence>
<dbReference type="InterPro" id="IPR038491">
    <property type="entry name" value="Velvet_dom_sf"/>
</dbReference>